<dbReference type="RefSeq" id="WP_388013817.1">
    <property type="nucleotide sequence ID" value="NZ_JBHUDT010000001.1"/>
</dbReference>
<comment type="caution">
    <text evidence="1">The sequence shown here is derived from an EMBL/GenBank/DDBJ whole genome shotgun (WGS) entry which is preliminary data.</text>
</comment>
<gene>
    <name evidence="1" type="ORF">ACFSQS_02905</name>
</gene>
<dbReference type="Pfam" id="PF20113">
    <property type="entry name" value="DUF6503"/>
    <property type="match status" value="1"/>
</dbReference>
<evidence type="ECO:0000313" key="1">
    <source>
        <dbReference type="EMBL" id="MFD2534041.1"/>
    </source>
</evidence>
<dbReference type="PROSITE" id="PS51257">
    <property type="entry name" value="PROKAR_LIPOPROTEIN"/>
    <property type="match status" value="1"/>
</dbReference>
<accession>A0ABW5JPG1</accession>
<dbReference type="EMBL" id="JBHULK010000001">
    <property type="protein sequence ID" value="MFD2534041.1"/>
    <property type="molecule type" value="Genomic_DNA"/>
</dbReference>
<dbReference type="InterPro" id="IPR045444">
    <property type="entry name" value="DUF6503"/>
</dbReference>
<name>A0ABW5JPG1_9FLAO</name>
<reference evidence="2" key="1">
    <citation type="journal article" date="2019" name="Int. J. Syst. Evol. Microbiol.">
        <title>The Global Catalogue of Microorganisms (GCM) 10K type strain sequencing project: providing services to taxonomists for standard genome sequencing and annotation.</title>
        <authorList>
            <consortium name="The Broad Institute Genomics Platform"/>
            <consortium name="The Broad Institute Genome Sequencing Center for Infectious Disease"/>
            <person name="Wu L."/>
            <person name="Ma J."/>
        </authorList>
    </citation>
    <scope>NUCLEOTIDE SEQUENCE [LARGE SCALE GENOMIC DNA]</scope>
    <source>
        <strain evidence="2">KCTC 42903</strain>
    </source>
</reference>
<protein>
    <submittedName>
        <fullName evidence="1">DUF6503 family protein</fullName>
    </submittedName>
</protein>
<proteinExistence type="predicted"/>
<evidence type="ECO:0000313" key="2">
    <source>
        <dbReference type="Proteomes" id="UP001597441"/>
    </source>
</evidence>
<dbReference type="Proteomes" id="UP001597441">
    <property type="component" value="Unassembled WGS sequence"/>
</dbReference>
<keyword evidence="2" id="KW-1185">Reference proteome</keyword>
<organism evidence="1 2">
    <name type="scientific">Gelatiniphilus marinus</name>
    <dbReference type="NCBI Taxonomy" id="1759464"/>
    <lineage>
        <taxon>Bacteria</taxon>
        <taxon>Pseudomonadati</taxon>
        <taxon>Bacteroidota</taxon>
        <taxon>Flavobacteriia</taxon>
        <taxon>Flavobacteriales</taxon>
        <taxon>Flavobacteriaceae</taxon>
        <taxon>Gelatiniphilus</taxon>
    </lineage>
</organism>
<sequence length="247" mass="28725">MKKHFLLFTVAMFFLSCEKEKEFSAQEIVDKTIEVTGGDKIKNATIAFDFRDKHYKATRNNGLFKLERTFKDSINTIRDVLSNEGFQRYINNEIVKVSDTMVPKYAASVNSVHYFSVLPYGLNDAAVNKKYIEKVTVKGKPYHKIEITFNQEGGGEDFEDIFVYWVNAETYKTEYIAYSYHENHGIGLRFREANNERYVSGIRFVDYTNYKPENSTSISALDLDDLFEKNQLQIVSKINLKHIRLIP</sequence>